<dbReference type="OrthoDB" id="2417400at2"/>
<evidence type="ECO:0000313" key="7">
    <source>
        <dbReference type="EMBL" id="ADH98932.1"/>
    </source>
</evidence>
<evidence type="ECO:0000259" key="6">
    <source>
        <dbReference type="Pfam" id="PF01578"/>
    </source>
</evidence>
<dbReference type="InterPro" id="IPR002541">
    <property type="entry name" value="Cyt_c_assembly"/>
</dbReference>
<reference evidence="7" key="1">
    <citation type="submission" date="2009-10" db="EMBL/GenBank/DDBJ databases">
        <title>Complete sequence of Bacillus selenitireducens MLS10.</title>
        <authorList>
            <consortium name="US DOE Joint Genome Institute"/>
            <person name="Lucas S."/>
            <person name="Copeland A."/>
            <person name="Lapidus A."/>
            <person name="Glavina del Rio T."/>
            <person name="Dalin E."/>
            <person name="Tice H."/>
            <person name="Bruce D."/>
            <person name="Goodwin L."/>
            <person name="Pitluck S."/>
            <person name="Sims D."/>
            <person name="Brettin T."/>
            <person name="Detter J.C."/>
            <person name="Han C."/>
            <person name="Larimer F."/>
            <person name="Land M."/>
            <person name="Hauser L."/>
            <person name="Kyrpides N."/>
            <person name="Ovchinnikova G."/>
            <person name="Stolz J."/>
        </authorList>
    </citation>
    <scope>NUCLEOTIDE SEQUENCE [LARGE SCALE GENOMIC DNA]</scope>
    <source>
        <strain evidence="7">MLS10</strain>
    </source>
</reference>
<feature type="transmembrane region" description="Helical" evidence="5">
    <location>
        <begin position="184"/>
        <end position="207"/>
    </location>
</feature>
<dbReference type="InterPro" id="IPR045062">
    <property type="entry name" value="Cyt_c_biogenesis_CcsA/CcmC"/>
</dbReference>
<dbReference type="HOGENOM" id="CLU_049710_4_0_9"/>
<evidence type="ECO:0000256" key="5">
    <source>
        <dbReference type="SAM" id="Phobius"/>
    </source>
</evidence>
<dbReference type="Proteomes" id="UP000000271">
    <property type="component" value="Chromosome"/>
</dbReference>
<evidence type="ECO:0000256" key="2">
    <source>
        <dbReference type="ARBA" id="ARBA00022692"/>
    </source>
</evidence>
<feature type="transmembrane region" description="Helical" evidence="5">
    <location>
        <begin position="250"/>
        <end position="272"/>
    </location>
</feature>
<feature type="transmembrane region" description="Helical" evidence="5">
    <location>
        <begin position="36"/>
        <end position="57"/>
    </location>
</feature>
<keyword evidence="8" id="KW-1185">Reference proteome</keyword>
<dbReference type="STRING" id="439292.Bsel_1420"/>
<dbReference type="GO" id="GO:0005886">
    <property type="term" value="C:plasma membrane"/>
    <property type="evidence" value="ECO:0007669"/>
    <property type="project" value="TreeGrafter"/>
</dbReference>
<evidence type="ECO:0000313" key="8">
    <source>
        <dbReference type="Proteomes" id="UP000000271"/>
    </source>
</evidence>
<feature type="transmembrane region" description="Helical" evidence="5">
    <location>
        <begin position="219"/>
        <end position="238"/>
    </location>
</feature>
<feature type="transmembrane region" description="Helical" evidence="5">
    <location>
        <begin position="93"/>
        <end position="112"/>
    </location>
</feature>
<dbReference type="RefSeq" id="WP_013172356.1">
    <property type="nucleotide sequence ID" value="NC_014219.1"/>
</dbReference>
<dbReference type="Pfam" id="PF01578">
    <property type="entry name" value="Cytochrom_C_asm"/>
    <property type="match status" value="1"/>
</dbReference>
<keyword evidence="2 5" id="KW-0812">Transmembrane</keyword>
<dbReference type="PANTHER" id="PTHR30071:SF15">
    <property type="entry name" value="PROTEIN HEMX"/>
    <property type="match status" value="1"/>
</dbReference>
<organism evidence="7 8">
    <name type="scientific">Bacillus selenitireducens (strain ATCC 700615 / DSM 15326 / MLS10)</name>
    <dbReference type="NCBI Taxonomy" id="439292"/>
    <lineage>
        <taxon>Bacteria</taxon>
        <taxon>Bacillati</taxon>
        <taxon>Bacillota</taxon>
        <taxon>Bacilli</taxon>
        <taxon>Bacillales</taxon>
        <taxon>Bacillaceae</taxon>
        <taxon>Salisediminibacterium</taxon>
    </lineage>
</organism>
<feature type="transmembrane region" description="Helical" evidence="5">
    <location>
        <begin position="132"/>
        <end position="156"/>
    </location>
</feature>
<dbReference type="GO" id="GO:0020037">
    <property type="term" value="F:heme binding"/>
    <property type="evidence" value="ECO:0007669"/>
    <property type="project" value="InterPro"/>
</dbReference>
<dbReference type="eggNOG" id="COG0755">
    <property type="taxonomic scope" value="Bacteria"/>
</dbReference>
<dbReference type="AlphaFoldDB" id="D6XSZ6"/>
<sequence length="273" mass="31840">MAGVNILYILIVLLYCLSVALYFIDYIHKNQKVKKMAFWLLSIVWVMQILFMILRYIEFERLPIMTSFEAMFVYAWMIVTVSMVVNVMFRTDFLVFFLNLVGFTVVVIGLLVPAGDISPELRELFVFEMLMIHVGILLVAYAVFTVSSVFSLLYLIQHQMLKSRKPNSRISRLGNLPMLERNSFFAAVTGIPLMLIGLILGVIWTYISFDTIPWLDPKIVTSFMVVGSYGLYVFYYQFRKERGYRMVRLNLVSFLILLVNYFLSSSFSSFHIW</sequence>
<proteinExistence type="predicted"/>
<feature type="transmembrane region" description="Helical" evidence="5">
    <location>
        <begin position="63"/>
        <end position="86"/>
    </location>
</feature>
<accession>D6XSZ6</accession>
<evidence type="ECO:0000256" key="4">
    <source>
        <dbReference type="ARBA" id="ARBA00023136"/>
    </source>
</evidence>
<gene>
    <name evidence="7" type="ordered locus">Bsel_1420</name>
</gene>
<comment type="subcellular location">
    <subcellularLocation>
        <location evidence="1">Membrane</location>
        <topology evidence="1">Multi-pass membrane protein</topology>
    </subcellularLocation>
</comment>
<protein>
    <submittedName>
        <fullName evidence="7">Cytochrome c assembly protein</fullName>
    </submittedName>
</protein>
<evidence type="ECO:0000256" key="1">
    <source>
        <dbReference type="ARBA" id="ARBA00004141"/>
    </source>
</evidence>
<keyword evidence="3 5" id="KW-1133">Transmembrane helix</keyword>
<feature type="transmembrane region" description="Helical" evidence="5">
    <location>
        <begin position="6"/>
        <end position="24"/>
    </location>
</feature>
<feature type="domain" description="Cytochrome c assembly protein" evidence="6">
    <location>
        <begin position="68"/>
        <end position="268"/>
    </location>
</feature>
<keyword evidence="4 5" id="KW-0472">Membrane</keyword>
<dbReference type="PANTHER" id="PTHR30071">
    <property type="entry name" value="HEME EXPORTER PROTEIN C"/>
    <property type="match status" value="1"/>
</dbReference>
<evidence type="ECO:0000256" key="3">
    <source>
        <dbReference type="ARBA" id="ARBA00022989"/>
    </source>
</evidence>
<dbReference type="KEGG" id="bse:Bsel_1420"/>
<dbReference type="EMBL" id="CP001791">
    <property type="protein sequence ID" value="ADH98932.1"/>
    <property type="molecule type" value="Genomic_DNA"/>
</dbReference>
<name>D6XSZ6_BACIE</name>
<dbReference type="GO" id="GO:0017004">
    <property type="term" value="P:cytochrome complex assembly"/>
    <property type="evidence" value="ECO:0007669"/>
    <property type="project" value="InterPro"/>
</dbReference>